<keyword evidence="3" id="KW-0808">Transferase</keyword>
<dbReference type="OrthoDB" id="504170at2759"/>
<evidence type="ECO:0000256" key="4">
    <source>
        <dbReference type="ARBA" id="ARBA00022741"/>
    </source>
</evidence>
<feature type="domain" description="KA1" evidence="10">
    <location>
        <begin position="130"/>
        <end position="179"/>
    </location>
</feature>
<evidence type="ECO:0000256" key="3">
    <source>
        <dbReference type="ARBA" id="ARBA00022679"/>
    </source>
</evidence>
<dbReference type="Pfam" id="PF02149">
    <property type="entry name" value="KA1"/>
    <property type="match status" value="1"/>
</dbReference>
<dbReference type="AlphaFoldDB" id="A0A3S5FCL0"/>
<keyword evidence="2" id="KW-0723">Serine/threonine-protein kinase</keyword>
<dbReference type="PROSITE" id="PS50032">
    <property type="entry name" value="KA1"/>
    <property type="match status" value="1"/>
</dbReference>
<feature type="region of interest" description="Disordered" evidence="9">
    <location>
        <begin position="1"/>
        <end position="42"/>
    </location>
</feature>
<evidence type="ECO:0000313" key="11">
    <source>
        <dbReference type="EMBL" id="VEL13246.1"/>
    </source>
</evidence>
<keyword evidence="5" id="KW-0418">Kinase</keyword>
<dbReference type="EC" id="2.7.11.1" evidence="1"/>
<evidence type="ECO:0000256" key="6">
    <source>
        <dbReference type="ARBA" id="ARBA00022840"/>
    </source>
</evidence>
<keyword evidence="12" id="KW-1185">Reference proteome</keyword>
<evidence type="ECO:0000256" key="7">
    <source>
        <dbReference type="ARBA" id="ARBA00047899"/>
    </source>
</evidence>
<dbReference type="InterPro" id="IPR001772">
    <property type="entry name" value="KA1_dom"/>
</dbReference>
<dbReference type="Proteomes" id="UP000784294">
    <property type="component" value="Unassembled WGS sequence"/>
</dbReference>
<comment type="catalytic activity">
    <reaction evidence="7">
        <text>L-threonyl-[protein] + ATP = O-phospho-L-threonyl-[protein] + ADP + H(+)</text>
        <dbReference type="Rhea" id="RHEA:46608"/>
        <dbReference type="Rhea" id="RHEA-COMP:11060"/>
        <dbReference type="Rhea" id="RHEA-COMP:11605"/>
        <dbReference type="ChEBI" id="CHEBI:15378"/>
        <dbReference type="ChEBI" id="CHEBI:30013"/>
        <dbReference type="ChEBI" id="CHEBI:30616"/>
        <dbReference type="ChEBI" id="CHEBI:61977"/>
        <dbReference type="ChEBI" id="CHEBI:456216"/>
        <dbReference type="EC" id="2.7.11.1"/>
    </reaction>
</comment>
<reference evidence="11" key="1">
    <citation type="submission" date="2018-11" db="EMBL/GenBank/DDBJ databases">
        <authorList>
            <consortium name="Pathogen Informatics"/>
        </authorList>
    </citation>
    <scope>NUCLEOTIDE SEQUENCE</scope>
</reference>
<dbReference type="Gene3D" id="3.30.310.80">
    <property type="entry name" value="Kinase associated domain 1, KA1"/>
    <property type="match status" value="1"/>
</dbReference>
<dbReference type="GO" id="GO:0004674">
    <property type="term" value="F:protein serine/threonine kinase activity"/>
    <property type="evidence" value="ECO:0007669"/>
    <property type="project" value="UniProtKB-KW"/>
</dbReference>
<evidence type="ECO:0000259" key="10">
    <source>
        <dbReference type="PROSITE" id="PS50032"/>
    </source>
</evidence>
<organism evidence="11 12">
    <name type="scientific">Protopolystoma xenopodis</name>
    <dbReference type="NCBI Taxonomy" id="117903"/>
    <lineage>
        <taxon>Eukaryota</taxon>
        <taxon>Metazoa</taxon>
        <taxon>Spiralia</taxon>
        <taxon>Lophotrochozoa</taxon>
        <taxon>Platyhelminthes</taxon>
        <taxon>Monogenea</taxon>
        <taxon>Polyopisthocotylea</taxon>
        <taxon>Polystomatidea</taxon>
        <taxon>Polystomatidae</taxon>
        <taxon>Protopolystoma</taxon>
    </lineage>
</organism>
<keyword evidence="6" id="KW-0067">ATP-binding</keyword>
<dbReference type="InterPro" id="IPR028375">
    <property type="entry name" value="KA1/Ssp2_C"/>
</dbReference>
<sequence>MHSNLSSSVYSGSPATSTCSRIAEPTPASGSGTGTCEDKTSAASATARSLRFVFRMETTSRRQADEMMNEIRQALAANGVEFKQKEAYKLVCVYGDPSVSASPTLATVTATNSESASSPPDIVNASSVGANGEDELVQWEMEVCKLPRLGMNGVRFKRLMGPLPAFKKIANKLAEDLKL</sequence>
<keyword evidence="4" id="KW-0547">Nucleotide-binding</keyword>
<dbReference type="GO" id="GO:0005524">
    <property type="term" value="F:ATP binding"/>
    <property type="evidence" value="ECO:0007669"/>
    <property type="project" value="UniProtKB-KW"/>
</dbReference>
<proteinExistence type="predicted"/>
<comment type="catalytic activity">
    <reaction evidence="8">
        <text>L-seryl-[protein] + ATP = O-phospho-L-seryl-[protein] + ADP + H(+)</text>
        <dbReference type="Rhea" id="RHEA:17989"/>
        <dbReference type="Rhea" id="RHEA-COMP:9863"/>
        <dbReference type="Rhea" id="RHEA-COMP:11604"/>
        <dbReference type="ChEBI" id="CHEBI:15378"/>
        <dbReference type="ChEBI" id="CHEBI:29999"/>
        <dbReference type="ChEBI" id="CHEBI:30616"/>
        <dbReference type="ChEBI" id="CHEBI:83421"/>
        <dbReference type="ChEBI" id="CHEBI:456216"/>
        <dbReference type="EC" id="2.7.11.1"/>
    </reaction>
</comment>
<dbReference type="EMBL" id="CAAALY010017171">
    <property type="protein sequence ID" value="VEL13246.1"/>
    <property type="molecule type" value="Genomic_DNA"/>
</dbReference>
<gene>
    <name evidence="11" type="ORF">PXEA_LOCUS6686</name>
</gene>
<evidence type="ECO:0000256" key="2">
    <source>
        <dbReference type="ARBA" id="ARBA00022527"/>
    </source>
</evidence>
<evidence type="ECO:0000256" key="9">
    <source>
        <dbReference type="SAM" id="MobiDB-lite"/>
    </source>
</evidence>
<dbReference type="SUPFAM" id="SSF103243">
    <property type="entry name" value="KA1-like"/>
    <property type="match status" value="1"/>
</dbReference>
<protein>
    <recommendedName>
        <fullName evidence="1">non-specific serine/threonine protein kinase</fullName>
        <ecNumber evidence="1">2.7.11.1</ecNumber>
    </recommendedName>
</protein>
<evidence type="ECO:0000256" key="1">
    <source>
        <dbReference type="ARBA" id="ARBA00012513"/>
    </source>
</evidence>
<feature type="compositionally biased region" description="Polar residues" evidence="9">
    <location>
        <begin position="1"/>
        <end position="20"/>
    </location>
</feature>
<evidence type="ECO:0000256" key="8">
    <source>
        <dbReference type="ARBA" id="ARBA00048679"/>
    </source>
</evidence>
<evidence type="ECO:0000313" key="12">
    <source>
        <dbReference type="Proteomes" id="UP000784294"/>
    </source>
</evidence>
<name>A0A3S5FCL0_9PLAT</name>
<evidence type="ECO:0000256" key="5">
    <source>
        <dbReference type="ARBA" id="ARBA00022777"/>
    </source>
</evidence>
<comment type="caution">
    <text evidence="11">The sequence shown here is derived from an EMBL/GenBank/DDBJ whole genome shotgun (WGS) entry which is preliminary data.</text>
</comment>
<accession>A0A3S5FCL0</accession>